<gene>
    <name evidence="3" type="ORF">SAMN04489764_2150</name>
</gene>
<feature type="transmembrane region" description="Helical" evidence="2">
    <location>
        <begin position="461"/>
        <end position="483"/>
    </location>
</feature>
<dbReference type="STRING" id="35622.SAMN04489764_2150"/>
<reference evidence="3 4" key="1">
    <citation type="submission" date="2016-10" db="EMBL/GenBank/DDBJ databases">
        <authorList>
            <person name="de Groot N.N."/>
        </authorList>
    </citation>
    <scope>NUCLEOTIDE SEQUENCE [LARGE SCALE GENOMIC DNA]</scope>
    <source>
        <strain evidence="3 4">DSM 43794</strain>
    </source>
</reference>
<dbReference type="EMBL" id="FNKK01000002">
    <property type="protein sequence ID" value="SDQ79471.1"/>
    <property type="molecule type" value="Genomic_DNA"/>
</dbReference>
<evidence type="ECO:0000256" key="1">
    <source>
        <dbReference type="SAM" id="MobiDB-lite"/>
    </source>
</evidence>
<protein>
    <recommendedName>
        <fullName evidence="5">Four helix bundle sensory module for signal transduction</fullName>
    </recommendedName>
</protein>
<evidence type="ECO:0000313" key="4">
    <source>
        <dbReference type="Proteomes" id="UP000217103"/>
    </source>
</evidence>
<sequence length="491" mass="53264">MTVPMTSPPAPAPSAPPAPGGDPVQPPPSPPVKAPPRRSRVPHRVLALAGAAVIAVALLFTAATTAIGNAREGLTVIGHDAGPQVVATADLYFALSDMDAQVANVLLMGRETTLGRGRQDALQRYEQRRAEASRALLQAAELATGDETEERTVRAVLDGLGRYERLASQAILLDEQAQHAAGPPPAQVIELYRRATDLMRLDLLPKAYNLTLESGTIVRRTYEEESNAVQTGRLLVGAAGTATVVLLILLQIYLARRFRRVVNPALVLATFGVALLTLSGMALLERQAEDLRVAKEDGFNSVLALSRARAIGNTMHGDQSRYLLDPQRADVYEQVYLEKSQSVLYTPSGNLQEYYTGVDRVVSAYPGKADFLGFHGTEASSITLAGQREAIKKVLDGYREFQQRDRQMRLRVKSDQDRQAIVARMGPVARSFEAYDEALVDLIALHHKAFEQAIRDGDEALGGWNIILPGVLLAVTLLIGVGVGPRLSEYR</sequence>
<organism evidence="3 4">
    <name type="scientific">Thermostaphylospora chromogena</name>
    <dbReference type="NCBI Taxonomy" id="35622"/>
    <lineage>
        <taxon>Bacteria</taxon>
        <taxon>Bacillati</taxon>
        <taxon>Actinomycetota</taxon>
        <taxon>Actinomycetes</taxon>
        <taxon>Streptosporangiales</taxon>
        <taxon>Thermomonosporaceae</taxon>
        <taxon>Thermostaphylospora</taxon>
    </lineage>
</organism>
<feature type="transmembrane region" description="Helical" evidence="2">
    <location>
        <begin position="45"/>
        <end position="67"/>
    </location>
</feature>
<evidence type="ECO:0000313" key="3">
    <source>
        <dbReference type="EMBL" id="SDQ79471.1"/>
    </source>
</evidence>
<feature type="transmembrane region" description="Helical" evidence="2">
    <location>
        <begin position="234"/>
        <end position="254"/>
    </location>
</feature>
<accession>A0A1H1DSG0</accession>
<dbReference type="Proteomes" id="UP000217103">
    <property type="component" value="Unassembled WGS sequence"/>
</dbReference>
<dbReference type="AlphaFoldDB" id="A0A1H1DSG0"/>
<proteinExistence type="predicted"/>
<dbReference type="RefSeq" id="WP_242659219.1">
    <property type="nucleotide sequence ID" value="NZ_FNKK01000002.1"/>
</dbReference>
<name>A0A1H1DSG0_9ACTN</name>
<keyword evidence="2" id="KW-0812">Transmembrane</keyword>
<keyword evidence="2" id="KW-1133">Transmembrane helix</keyword>
<evidence type="ECO:0008006" key="5">
    <source>
        <dbReference type="Google" id="ProtNLM"/>
    </source>
</evidence>
<feature type="compositionally biased region" description="Pro residues" evidence="1">
    <location>
        <begin position="1"/>
        <end position="34"/>
    </location>
</feature>
<keyword evidence="4" id="KW-1185">Reference proteome</keyword>
<keyword evidence="2" id="KW-0472">Membrane</keyword>
<feature type="region of interest" description="Disordered" evidence="1">
    <location>
        <begin position="1"/>
        <end position="38"/>
    </location>
</feature>
<evidence type="ECO:0000256" key="2">
    <source>
        <dbReference type="SAM" id="Phobius"/>
    </source>
</evidence>
<feature type="transmembrane region" description="Helical" evidence="2">
    <location>
        <begin position="266"/>
        <end position="284"/>
    </location>
</feature>